<dbReference type="Proteomes" id="UP001497382">
    <property type="component" value="Unassembled WGS sequence"/>
</dbReference>
<dbReference type="CDD" id="cd20958">
    <property type="entry name" value="IgI_5_Dscam"/>
    <property type="match status" value="1"/>
</dbReference>
<evidence type="ECO:0000256" key="8">
    <source>
        <dbReference type="ARBA" id="ARBA00023157"/>
    </source>
</evidence>
<dbReference type="InterPro" id="IPR003598">
    <property type="entry name" value="Ig_sub2"/>
</dbReference>
<dbReference type="SMART" id="SM00409">
    <property type="entry name" value="IG"/>
    <property type="match status" value="9"/>
</dbReference>
<dbReference type="InterPro" id="IPR013098">
    <property type="entry name" value="Ig_I-set"/>
</dbReference>
<reference evidence="15 16" key="1">
    <citation type="submission" date="2024-04" db="EMBL/GenBank/DDBJ databases">
        <authorList>
            <person name="Rising A."/>
            <person name="Reimegard J."/>
            <person name="Sonavane S."/>
            <person name="Akerstrom W."/>
            <person name="Nylinder S."/>
            <person name="Hedman E."/>
            <person name="Kallberg Y."/>
        </authorList>
    </citation>
    <scope>NUCLEOTIDE SEQUENCE [LARGE SCALE GENOMIC DNA]</scope>
</reference>
<evidence type="ECO:0000256" key="7">
    <source>
        <dbReference type="ARBA" id="ARBA00023136"/>
    </source>
</evidence>
<dbReference type="FunFam" id="2.60.40.10:FF:000004">
    <property type="entry name" value="DCC isoform 1"/>
    <property type="match status" value="1"/>
</dbReference>
<dbReference type="GO" id="GO:0098609">
    <property type="term" value="P:cell-cell adhesion"/>
    <property type="evidence" value="ECO:0007669"/>
    <property type="project" value="TreeGrafter"/>
</dbReference>
<gene>
    <name evidence="15" type="ORF">LARSCL_LOCUS5387</name>
</gene>
<keyword evidence="16" id="KW-1185">Reference proteome</keyword>
<keyword evidence="9" id="KW-0325">Glycoprotein</keyword>
<dbReference type="InterPro" id="IPR003961">
    <property type="entry name" value="FN3_dom"/>
</dbReference>
<dbReference type="SUPFAM" id="SSF49265">
    <property type="entry name" value="Fibronectin type III"/>
    <property type="match status" value="2"/>
</dbReference>
<comment type="caution">
    <text evidence="15">The sequence shown here is derived from an EMBL/GenBank/DDBJ whole genome shotgun (WGS) entry which is preliminary data.</text>
</comment>
<keyword evidence="7 11" id="KW-0472">Membrane</keyword>
<name>A0AAV1ZFT1_9ARAC</name>
<dbReference type="PANTHER" id="PTHR44170">
    <property type="entry name" value="PROTEIN SIDEKICK"/>
    <property type="match status" value="1"/>
</dbReference>
<feature type="domain" description="Ig-like" evidence="13">
    <location>
        <begin position="421"/>
        <end position="515"/>
    </location>
</feature>
<feature type="domain" description="Ig-like" evidence="13">
    <location>
        <begin position="706"/>
        <end position="798"/>
    </location>
</feature>
<feature type="domain" description="Ig-like" evidence="13">
    <location>
        <begin position="611"/>
        <end position="701"/>
    </location>
</feature>
<feature type="domain" description="Ig-like" evidence="13">
    <location>
        <begin position="237"/>
        <end position="326"/>
    </location>
</feature>
<feature type="domain" description="Fibronectin type-III" evidence="14">
    <location>
        <begin position="1004"/>
        <end position="1102"/>
    </location>
</feature>
<dbReference type="SMART" id="SM00060">
    <property type="entry name" value="FN3"/>
    <property type="match status" value="4"/>
</dbReference>
<dbReference type="FunFam" id="2.60.40.10:FF:000333">
    <property type="entry name" value="Down syndrome cell adhesion molecule"/>
    <property type="match status" value="1"/>
</dbReference>
<dbReference type="FunFam" id="2.60.40.10:FF:000028">
    <property type="entry name" value="Neuronal cell adhesion molecule"/>
    <property type="match status" value="1"/>
</dbReference>
<keyword evidence="10" id="KW-0393">Immunoglobulin domain</keyword>
<dbReference type="InterPro" id="IPR036116">
    <property type="entry name" value="FN3_sf"/>
</dbReference>
<keyword evidence="5" id="KW-0130">Cell adhesion</keyword>
<accession>A0AAV1ZFT1</accession>
<dbReference type="EMBL" id="CAXIEN010000049">
    <property type="protein sequence ID" value="CAL1270602.1"/>
    <property type="molecule type" value="Genomic_DNA"/>
</dbReference>
<dbReference type="Pfam" id="PF00041">
    <property type="entry name" value="fn3"/>
    <property type="match status" value="3"/>
</dbReference>
<feature type="domain" description="Fibronectin type-III" evidence="14">
    <location>
        <begin position="1201"/>
        <end position="1300"/>
    </location>
</feature>
<dbReference type="CDD" id="cd00096">
    <property type="entry name" value="Ig"/>
    <property type="match status" value="1"/>
</dbReference>
<evidence type="ECO:0000256" key="2">
    <source>
        <dbReference type="ARBA" id="ARBA00022692"/>
    </source>
</evidence>
<dbReference type="InterPro" id="IPR013783">
    <property type="entry name" value="Ig-like_fold"/>
</dbReference>
<dbReference type="SUPFAM" id="SSF48726">
    <property type="entry name" value="Immunoglobulin"/>
    <property type="match status" value="9"/>
</dbReference>
<evidence type="ECO:0000256" key="3">
    <source>
        <dbReference type="ARBA" id="ARBA00022729"/>
    </source>
</evidence>
<evidence type="ECO:0000256" key="12">
    <source>
        <dbReference type="SAM" id="SignalP"/>
    </source>
</evidence>
<dbReference type="Pfam" id="PF25059">
    <property type="entry name" value="FN3_DSCAM-DSCAML_C"/>
    <property type="match status" value="1"/>
</dbReference>
<evidence type="ECO:0000256" key="5">
    <source>
        <dbReference type="ARBA" id="ARBA00022889"/>
    </source>
</evidence>
<dbReference type="Gene3D" id="2.60.40.10">
    <property type="entry name" value="Immunoglobulins"/>
    <property type="match status" value="13"/>
</dbReference>
<protein>
    <recommendedName>
        <fullName evidence="17">Down syndrome cell adhesion molecule-like protein Dscam2</fullName>
    </recommendedName>
</protein>
<evidence type="ECO:0000256" key="4">
    <source>
        <dbReference type="ARBA" id="ARBA00022737"/>
    </source>
</evidence>
<evidence type="ECO:0000256" key="10">
    <source>
        <dbReference type="ARBA" id="ARBA00023319"/>
    </source>
</evidence>
<evidence type="ECO:0000259" key="14">
    <source>
        <dbReference type="PROSITE" id="PS50853"/>
    </source>
</evidence>
<dbReference type="FunFam" id="2.60.40.10:FF:000017">
    <property type="entry name" value="Down syndrome cell adhesion molecule b"/>
    <property type="match status" value="1"/>
</dbReference>
<dbReference type="CDD" id="cd00063">
    <property type="entry name" value="FN3"/>
    <property type="match status" value="4"/>
</dbReference>
<feature type="chain" id="PRO_5043819279" description="Down syndrome cell adhesion molecule-like protein Dscam2" evidence="12">
    <location>
        <begin position="24"/>
        <end position="1556"/>
    </location>
</feature>
<proteinExistence type="predicted"/>
<dbReference type="FunFam" id="2.60.40.10:FF:000719">
    <property type="entry name" value="nephrin isoform X1"/>
    <property type="match status" value="1"/>
</dbReference>
<dbReference type="InterPro" id="IPR056754">
    <property type="entry name" value="DSCAM/DSCAML_C"/>
</dbReference>
<feature type="domain" description="Ig-like" evidence="13">
    <location>
        <begin position="330"/>
        <end position="416"/>
    </location>
</feature>
<dbReference type="PROSITE" id="PS50853">
    <property type="entry name" value="FN3"/>
    <property type="match status" value="4"/>
</dbReference>
<dbReference type="InterPro" id="IPR003599">
    <property type="entry name" value="Ig_sub"/>
</dbReference>
<evidence type="ECO:0000256" key="6">
    <source>
        <dbReference type="ARBA" id="ARBA00022989"/>
    </source>
</evidence>
<feature type="transmembrane region" description="Helical" evidence="11">
    <location>
        <begin position="1317"/>
        <end position="1340"/>
    </location>
</feature>
<evidence type="ECO:0000313" key="16">
    <source>
        <dbReference type="Proteomes" id="UP001497382"/>
    </source>
</evidence>
<dbReference type="InterPro" id="IPR007110">
    <property type="entry name" value="Ig-like_dom"/>
</dbReference>
<evidence type="ECO:0000259" key="13">
    <source>
        <dbReference type="PROSITE" id="PS50835"/>
    </source>
</evidence>
<dbReference type="FunFam" id="2.60.40.10:FF:000032">
    <property type="entry name" value="palladin isoform X1"/>
    <property type="match status" value="1"/>
</dbReference>
<feature type="signal peptide" evidence="12">
    <location>
        <begin position="1"/>
        <end position="23"/>
    </location>
</feature>
<dbReference type="SMART" id="SM00408">
    <property type="entry name" value="IGc2"/>
    <property type="match status" value="8"/>
</dbReference>
<evidence type="ECO:0008006" key="17">
    <source>
        <dbReference type="Google" id="ProtNLM"/>
    </source>
</evidence>
<comment type="subcellular location">
    <subcellularLocation>
        <location evidence="1">Membrane</location>
        <topology evidence="1">Single-pass type I membrane protein</topology>
    </subcellularLocation>
</comment>
<keyword evidence="2 11" id="KW-0812">Transmembrane</keyword>
<feature type="domain" description="Ig-like" evidence="13">
    <location>
        <begin position="802"/>
        <end position="899"/>
    </location>
</feature>
<dbReference type="Pfam" id="PF13927">
    <property type="entry name" value="Ig_3"/>
    <property type="match status" value="2"/>
</dbReference>
<evidence type="ECO:0000256" key="1">
    <source>
        <dbReference type="ARBA" id="ARBA00004479"/>
    </source>
</evidence>
<feature type="domain" description="Ig-like" evidence="13">
    <location>
        <begin position="520"/>
        <end position="604"/>
    </location>
</feature>
<dbReference type="FunFam" id="2.60.40.10:FF:000104">
    <property type="entry name" value="Down syndrome cell adhesion molecule b"/>
    <property type="match status" value="1"/>
</dbReference>
<feature type="domain" description="Ig-like" evidence="13">
    <location>
        <begin position="28"/>
        <end position="123"/>
    </location>
</feature>
<keyword evidence="4" id="KW-0677">Repeat</keyword>
<keyword evidence="6 11" id="KW-1133">Transmembrane helix</keyword>
<sequence>MHMHCAMWMHLVVMVVTMRGTSSKYQGPSFVHEPPNKVLFYNNTGAIIPCVTNGTPRPDVSWTTSDNITAIPIPGLRETRPDGSLVFSPFRAEDYRQDVHSATYRCSVANIVGSIVSREVHVRGVLYQNFDARVYDEFVIRGNIGVLHCNLPSHVRDYVKVTSWKRDDGLVILQQRNNDNDRYAVYPLGELHIRNVDYGDSHFMYKCQVRNSLTRQSKESSSGGRLIVTEPQSHVPPRLTHVARHISANQGETIFLPCVAQGHPAPVYRWSRRTSGQTLDISPSDERRHMINGTLILRRVTAQDGGFYVCVAKCEAGEVRSETQLTVRAPMKVNVWPATQQVSTGSTVTINCTVIGHPISTIEWVKNQQTLTLSRRVVLISRTVLHITTVEREDKGMYQCIARNDEDSAQGSAELAIASEPPVLLNKFEELIVKPGESVSLRCSAVGNPLPQITWYSYDLPVQDTSRIRVGDYVSREGSVISFINITRVEVSDGGQYECRAINEYGVDAFSSIVHVRGPPSIRPIRNRTAVAGDFLIIHCPISGYPIHSIRWMKGNRQLPLGRRQKVFTNGTLLIQGLDGIEDEGKYRCQVESDEGIKASVDVFLKVLVPPSITPFSFPKNPQEGMRASVSCSVPTGDAPIRISWLKDGIPLSLESGISLEMIDDFVSTLIFKSLRQEHSGTYTCVAYNDAATVNYSVPLSVSAPPRWRVEPNDQFVPVGGTVILDCTADGRPEPRVIWKKANDESGDYRTVISGSHIQTLVNGSLVIRDVEQEDDGRYMCEASNGVGTALSTVVKLTVHVPAHFKQKFVAQTVRTGESVTLKCEAFGEKPMTYMWLKDKQPFGGLSHPRYMLREQMLNSGHLSELTIHVVERQDNGLYTCVASNAFGQDEKHNQLTVQERPDPPSNLEAIHTSGRKVVLRWSKPFNGNSPIVKYILEYVEGKEGWNGRVRELLTDGDQLQVSVEDLQPVTQYNFRLIAENAVGRSLPSIPLDVITESEVPGAPPRNVHAVATDSKTIHVSWEPPLKNLHHGAIRGYYIGYKISGTNDPFVYKTVEVKEGQDRSCDVTMLRQNTKYSVVVQAFNDKGAGPLSDEVTVRTLEFDPPKPPFLKIAETTTSSILLLWETANGKGTPVSGYVLHWREHGLEWAEVQIPSEKTNHKFTGLNCGTSYKFYITAFNSMGKGQPSDVITARTEGSAPIAPSEQSFITRNATTFILRLSAWKSGGCPILFFVIQYKQQRQLDWNVLSPRIEPEEEYAKITNLTPSTWYSILVTAHNNAGPTEVEYVTSTLTLQGGTIEPEIVGEKEQLRKYKSLSIIVPVSCAVIVLIAVSLAVFFLVCKKRGSRLTNHYEGVRGNEEGKSDNLAMTDLEKTYDQNRESVYFPSPYATSRVPGLHRDEVGLERDGCRSLHHHSGRQSEHLYDIPQQMREDMRRHSYHMPSTQDGTLDMSNYDTTKSHHLQSITEEGIPCDIDAFVIHEKLAMGNMWTPNHRWRANEIINHDGSYSPLHVHAQTFVTDGQELSDAECDRDLRHMSESGMKVRNVLQVNPRNVCLAK</sequence>
<dbReference type="GO" id="GO:0016020">
    <property type="term" value="C:membrane"/>
    <property type="evidence" value="ECO:0007669"/>
    <property type="project" value="UniProtKB-SubCell"/>
</dbReference>
<dbReference type="PROSITE" id="PS50835">
    <property type="entry name" value="IG_LIKE"/>
    <property type="match status" value="8"/>
</dbReference>
<dbReference type="PANTHER" id="PTHR44170:SF56">
    <property type="entry name" value="FIBRONECTIN TYPE-III DOMAIN-CONTAINING PROTEIN"/>
    <property type="match status" value="1"/>
</dbReference>
<keyword evidence="3 12" id="KW-0732">Signal</keyword>
<keyword evidence="8" id="KW-1015">Disulfide bond</keyword>
<evidence type="ECO:0000313" key="15">
    <source>
        <dbReference type="EMBL" id="CAL1270602.1"/>
    </source>
</evidence>
<dbReference type="GO" id="GO:0030154">
    <property type="term" value="P:cell differentiation"/>
    <property type="evidence" value="ECO:0007669"/>
    <property type="project" value="UniProtKB-ARBA"/>
</dbReference>
<feature type="domain" description="Fibronectin type-III" evidence="14">
    <location>
        <begin position="904"/>
        <end position="999"/>
    </location>
</feature>
<evidence type="ECO:0000256" key="9">
    <source>
        <dbReference type="ARBA" id="ARBA00023180"/>
    </source>
</evidence>
<dbReference type="Pfam" id="PF07679">
    <property type="entry name" value="I-set"/>
    <property type="match status" value="5"/>
</dbReference>
<evidence type="ECO:0000256" key="11">
    <source>
        <dbReference type="SAM" id="Phobius"/>
    </source>
</evidence>
<dbReference type="GO" id="GO:0009653">
    <property type="term" value="P:anatomical structure morphogenesis"/>
    <property type="evidence" value="ECO:0007669"/>
    <property type="project" value="UniProtKB-ARBA"/>
</dbReference>
<dbReference type="InterPro" id="IPR036179">
    <property type="entry name" value="Ig-like_dom_sf"/>
</dbReference>
<feature type="domain" description="Fibronectin type-III" evidence="14">
    <location>
        <begin position="1104"/>
        <end position="1197"/>
    </location>
</feature>
<organism evidence="15 16">
    <name type="scientific">Larinioides sclopetarius</name>
    <dbReference type="NCBI Taxonomy" id="280406"/>
    <lineage>
        <taxon>Eukaryota</taxon>
        <taxon>Metazoa</taxon>
        <taxon>Ecdysozoa</taxon>
        <taxon>Arthropoda</taxon>
        <taxon>Chelicerata</taxon>
        <taxon>Arachnida</taxon>
        <taxon>Araneae</taxon>
        <taxon>Araneomorphae</taxon>
        <taxon>Entelegynae</taxon>
        <taxon>Araneoidea</taxon>
        <taxon>Araneidae</taxon>
        <taxon>Larinioides</taxon>
    </lineage>
</organism>